<comment type="caution">
    <text evidence="1">The sequence shown here is derived from an EMBL/GenBank/DDBJ whole genome shotgun (WGS) entry which is preliminary data.</text>
</comment>
<sequence>MPTNAGYMPAVTSAPLPYLTAANLFQLLSHSQPSSLWTVADPPQESTSRGAGPAFVETSKIRYLGDWMTQGTKVQLPPSSRIRVQLFTRPSLASGRSNKQDTPSTRHVWFALLRIGSSGNNTFYLELRGILCDHSIPSPRGTLSSCRDLSQPIRTTPSCTFLVCSYESSQVTTTCSVTLLDASALTTEARVQKIGKRLPSPFPSPFKKSTLLLFFYSQETRTVNTQTNRLGFPLPTRAGEFELPSSTFFS</sequence>
<proteinExistence type="predicted"/>
<gene>
    <name evidence="1" type="ORF">B0H65DRAFT_302456</name>
</gene>
<reference evidence="1" key="2">
    <citation type="submission" date="2023-06" db="EMBL/GenBank/DDBJ databases">
        <authorList>
            <consortium name="Lawrence Berkeley National Laboratory"/>
            <person name="Haridas S."/>
            <person name="Hensen N."/>
            <person name="Bonometti L."/>
            <person name="Westerberg I."/>
            <person name="Brannstrom I.O."/>
            <person name="Guillou S."/>
            <person name="Cros-Aarteil S."/>
            <person name="Calhoun S."/>
            <person name="Kuo A."/>
            <person name="Mondo S."/>
            <person name="Pangilinan J."/>
            <person name="Riley R."/>
            <person name="Labutti K."/>
            <person name="Andreopoulos B."/>
            <person name="Lipzen A."/>
            <person name="Chen C."/>
            <person name="Yanf M."/>
            <person name="Daum C."/>
            <person name="Ng V."/>
            <person name="Clum A."/>
            <person name="Steindorff A."/>
            <person name="Ohm R."/>
            <person name="Martin F."/>
            <person name="Silar P."/>
            <person name="Natvig D."/>
            <person name="Lalanne C."/>
            <person name="Gautier V."/>
            <person name="Ament-Velasquez S.L."/>
            <person name="Kruys A."/>
            <person name="Hutchinson M.I."/>
            <person name="Powell A.J."/>
            <person name="Barry K."/>
            <person name="Miller A.N."/>
            <person name="Grigoriev I.V."/>
            <person name="Debuchy R."/>
            <person name="Gladieux P."/>
            <person name="Thoren M.H."/>
            <person name="Johannesson H."/>
        </authorList>
    </citation>
    <scope>NUCLEOTIDE SEQUENCE</scope>
    <source>
        <strain evidence="1">CBS 560.94</strain>
    </source>
</reference>
<dbReference type="EMBL" id="JAUEPP010000007">
    <property type="protein sequence ID" value="KAK3339518.1"/>
    <property type="molecule type" value="Genomic_DNA"/>
</dbReference>
<dbReference type="GeneID" id="87860312"/>
<accession>A0AAE0J9P7</accession>
<dbReference type="Proteomes" id="UP001278500">
    <property type="component" value="Unassembled WGS sequence"/>
</dbReference>
<reference evidence="1" key="1">
    <citation type="journal article" date="2023" name="Mol. Phylogenet. Evol.">
        <title>Genome-scale phylogeny and comparative genomics of the fungal order Sordariales.</title>
        <authorList>
            <person name="Hensen N."/>
            <person name="Bonometti L."/>
            <person name="Westerberg I."/>
            <person name="Brannstrom I.O."/>
            <person name="Guillou S."/>
            <person name="Cros-Aarteil S."/>
            <person name="Calhoun S."/>
            <person name="Haridas S."/>
            <person name="Kuo A."/>
            <person name="Mondo S."/>
            <person name="Pangilinan J."/>
            <person name="Riley R."/>
            <person name="LaButti K."/>
            <person name="Andreopoulos B."/>
            <person name="Lipzen A."/>
            <person name="Chen C."/>
            <person name="Yan M."/>
            <person name="Daum C."/>
            <person name="Ng V."/>
            <person name="Clum A."/>
            <person name="Steindorff A."/>
            <person name="Ohm R.A."/>
            <person name="Martin F."/>
            <person name="Silar P."/>
            <person name="Natvig D.O."/>
            <person name="Lalanne C."/>
            <person name="Gautier V."/>
            <person name="Ament-Velasquez S.L."/>
            <person name="Kruys A."/>
            <person name="Hutchinson M.I."/>
            <person name="Powell A.J."/>
            <person name="Barry K."/>
            <person name="Miller A.N."/>
            <person name="Grigoriev I.V."/>
            <person name="Debuchy R."/>
            <person name="Gladieux P."/>
            <person name="Hiltunen Thoren M."/>
            <person name="Johannesson H."/>
        </authorList>
    </citation>
    <scope>NUCLEOTIDE SEQUENCE</scope>
    <source>
        <strain evidence="1">CBS 560.94</strain>
    </source>
</reference>
<organism evidence="1 2">
    <name type="scientific">Neurospora tetraspora</name>
    <dbReference type="NCBI Taxonomy" id="94610"/>
    <lineage>
        <taxon>Eukaryota</taxon>
        <taxon>Fungi</taxon>
        <taxon>Dikarya</taxon>
        <taxon>Ascomycota</taxon>
        <taxon>Pezizomycotina</taxon>
        <taxon>Sordariomycetes</taxon>
        <taxon>Sordariomycetidae</taxon>
        <taxon>Sordariales</taxon>
        <taxon>Sordariaceae</taxon>
        <taxon>Neurospora</taxon>
    </lineage>
</organism>
<protein>
    <submittedName>
        <fullName evidence="1">Uncharacterized protein</fullName>
    </submittedName>
</protein>
<keyword evidence="2" id="KW-1185">Reference proteome</keyword>
<dbReference type="RefSeq" id="XP_062678878.1">
    <property type="nucleotide sequence ID" value="XM_062823158.1"/>
</dbReference>
<evidence type="ECO:0000313" key="2">
    <source>
        <dbReference type="Proteomes" id="UP001278500"/>
    </source>
</evidence>
<dbReference type="AlphaFoldDB" id="A0AAE0J9P7"/>
<evidence type="ECO:0000313" key="1">
    <source>
        <dbReference type="EMBL" id="KAK3339518.1"/>
    </source>
</evidence>
<name>A0AAE0J9P7_9PEZI</name>